<evidence type="ECO:0000256" key="2">
    <source>
        <dbReference type="ARBA" id="ARBA00022827"/>
    </source>
</evidence>
<dbReference type="RefSeq" id="WP_013006256.1">
    <property type="nucleotide sequence ID" value="NC_013929.1"/>
</dbReference>
<feature type="domain" description="FAD-binding" evidence="3">
    <location>
        <begin position="10"/>
        <end position="350"/>
    </location>
</feature>
<dbReference type="HOGENOM" id="CLU_057691_0_0_11"/>
<evidence type="ECO:0000259" key="3">
    <source>
        <dbReference type="Pfam" id="PF01494"/>
    </source>
</evidence>
<sequence length="427" mass="46182">MTDKQTRNATDVIILGAGPAGLVLGNLLQNSGVDCVVLERAEQAYVRTRARAGFLAAHTVRILERHGLADGLRQRGQAHSVCEFRSADGRFRLDYGGLGRGERHTVYPQQLLVTDLLTRFVASGGRVGFGTEAVAVLDADTDRPSVAVRNADGRPGRWQGRYVAGCDGRHGAARRSLPADAVRRYHCDHGVTWLGLLAEAPPSMDAVGYAVHERGFAGHMARTPEITRYYLQCERGTSADAWSEERIWDELELRMRGREFGPLNRGRVVQRSVVDLESDVLEPLRHGSLFLAGDAAGLVSPSAAKGANLAVLEAEILAEALVSDLVHGDSAGLDAYSARCLAYIWRAQEFSHWMIRLLHGTNRPADSTSDGTHSGHSASGAGMADGGALGAGCGTSLFHDSLRRSRIASLRTSRSHQDWFAEHYVGV</sequence>
<dbReference type="GO" id="GO:0071949">
    <property type="term" value="F:FAD binding"/>
    <property type="evidence" value="ECO:0007669"/>
    <property type="project" value="InterPro"/>
</dbReference>
<dbReference type="InterPro" id="IPR036188">
    <property type="entry name" value="FAD/NAD-bd_sf"/>
</dbReference>
<keyword evidence="4" id="KW-0378">Hydrolase</keyword>
<dbReference type="PANTHER" id="PTHR43004">
    <property type="entry name" value="TRK SYSTEM POTASSIUM UPTAKE PROTEIN"/>
    <property type="match status" value="1"/>
</dbReference>
<dbReference type="KEGG" id="scb:SCAB_88861"/>
<gene>
    <name evidence="4" type="ordered locus">SCAB_88861</name>
</gene>
<dbReference type="AlphaFoldDB" id="C9Z6F2"/>
<protein>
    <submittedName>
        <fullName evidence="4">Putative hydrolase</fullName>
    </submittedName>
</protein>
<evidence type="ECO:0000256" key="1">
    <source>
        <dbReference type="ARBA" id="ARBA00022630"/>
    </source>
</evidence>
<dbReference type="PANTHER" id="PTHR43004:SF3">
    <property type="entry name" value="P-HYDROXYBENZOATE HYDROXYLASE"/>
    <property type="match status" value="1"/>
</dbReference>
<dbReference type="Pfam" id="PF01494">
    <property type="entry name" value="FAD_binding_3"/>
    <property type="match status" value="1"/>
</dbReference>
<keyword evidence="2" id="KW-0274">FAD</keyword>
<dbReference type="InterPro" id="IPR002938">
    <property type="entry name" value="FAD-bd"/>
</dbReference>
<dbReference type="SUPFAM" id="SSF51905">
    <property type="entry name" value="FAD/NAD(P)-binding domain"/>
    <property type="match status" value="1"/>
</dbReference>
<dbReference type="GeneID" id="24312491"/>
<keyword evidence="1" id="KW-0285">Flavoprotein</keyword>
<organism evidence="4 5">
    <name type="scientific">Streptomyces scabiei (strain 87.22)</name>
    <dbReference type="NCBI Taxonomy" id="680198"/>
    <lineage>
        <taxon>Bacteria</taxon>
        <taxon>Bacillati</taxon>
        <taxon>Actinomycetota</taxon>
        <taxon>Actinomycetes</taxon>
        <taxon>Kitasatosporales</taxon>
        <taxon>Streptomycetaceae</taxon>
        <taxon>Streptomyces</taxon>
    </lineage>
</organism>
<dbReference type="Gene3D" id="3.50.50.60">
    <property type="entry name" value="FAD/NAD(P)-binding domain"/>
    <property type="match status" value="1"/>
</dbReference>
<dbReference type="NCBIfam" id="NF006091">
    <property type="entry name" value="PRK08243.1"/>
    <property type="match status" value="1"/>
</dbReference>
<reference evidence="4 5" key="1">
    <citation type="journal article" date="2010" name="Mol. Plant Microbe Interact.">
        <title>Streptomyces scabies 87-22 contains a coronafacic acid-like biosynthetic cluster that contributes to plant-microbe interactions.</title>
        <authorList>
            <person name="Bignell D.R."/>
            <person name="Seipke R.F."/>
            <person name="Huguet-Tapia J.C."/>
            <person name="Chambers A.H."/>
            <person name="Parry R.J."/>
            <person name="Loria R."/>
        </authorList>
    </citation>
    <scope>NUCLEOTIDE SEQUENCE [LARGE SCALE GENOMIC DNA]</scope>
    <source>
        <strain evidence="4 5">87.22</strain>
    </source>
</reference>
<dbReference type="STRING" id="680198.SCAB_88861"/>
<keyword evidence="5" id="KW-1185">Reference proteome</keyword>
<name>C9Z6F2_STRSW</name>
<dbReference type="eggNOG" id="COG0654">
    <property type="taxonomic scope" value="Bacteria"/>
</dbReference>
<dbReference type="SUPFAM" id="SSF54373">
    <property type="entry name" value="FAD-linked reductases, C-terminal domain"/>
    <property type="match status" value="1"/>
</dbReference>
<dbReference type="Gene3D" id="3.30.9.10">
    <property type="entry name" value="D-Amino Acid Oxidase, subunit A, domain 2"/>
    <property type="match status" value="1"/>
</dbReference>
<dbReference type="PRINTS" id="PR00420">
    <property type="entry name" value="RNGMNOXGNASE"/>
</dbReference>
<evidence type="ECO:0000313" key="5">
    <source>
        <dbReference type="Proteomes" id="UP000001444"/>
    </source>
</evidence>
<dbReference type="EMBL" id="FN554889">
    <property type="protein sequence ID" value="CBG75822.1"/>
    <property type="molecule type" value="Genomic_DNA"/>
</dbReference>
<dbReference type="InterPro" id="IPR050641">
    <property type="entry name" value="RIFMO-like"/>
</dbReference>
<evidence type="ECO:0000313" key="4">
    <source>
        <dbReference type="EMBL" id="CBG75822.1"/>
    </source>
</evidence>
<dbReference type="Proteomes" id="UP000001444">
    <property type="component" value="Chromosome"/>
</dbReference>
<dbReference type="GO" id="GO:0016709">
    <property type="term" value="F:oxidoreductase activity, acting on paired donors, with incorporation or reduction of molecular oxygen, NAD(P)H as one donor, and incorporation of one atom of oxygen"/>
    <property type="evidence" value="ECO:0007669"/>
    <property type="project" value="UniProtKB-ARBA"/>
</dbReference>
<proteinExistence type="predicted"/>
<dbReference type="GO" id="GO:0016787">
    <property type="term" value="F:hydrolase activity"/>
    <property type="evidence" value="ECO:0007669"/>
    <property type="project" value="UniProtKB-KW"/>
</dbReference>
<accession>C9Z6F2</accession>